<dbReference type="InterPro" id="IPR056578">
    <property type="entry name" value="UBA_N4BP1_C"/>
</dbReference>
<protein>
    <recommendedName>
        <fullName evidence="2">N4BP1 C-terminal UBA domain-containing protein</fullName>
    </recommendedName>
</protein>
<feature type="domain" description="N4BP1 C-terminal UBA" evidence="2">
    <location>
        <begin position="51"/>
        <end position="88"/>
    </location>
</feature>
<name>A0A7J7IU19_BUGNE</name>
<keyword evidence="4" id="KW-1185">Reference proteome</keyword>
<organism evidence="3 4">
    <name type="scientific">Bugula neritina</name>
    <name type="common">Brown bryozoan</name>
    <name type="synonym">Sertularia neritina</name>
    <dbReference type="NCBI Taxonomy" id="10212"/>
    <lineage>
        <taxon>Eukaryota</taxon>
        <taxon>Metazoa</taxon>
        <taxon>Spiralia</taxon>
        <taxon>Lophotrochozoa</taxon>
        <taxon>Bryozoa</taxon>
        <taxon>Gymnolaemata</taxon>
        <taxon>Cheilostomatida</taxon>
        <taxon>Flustrina</taxon>
        <taxon>Buguloidea</taxon>
        <taxon>Bugulidae</taxon>
        <taxon>Bugula</taxon>
    </lineage>
</organism>
<dbReference type="Proteomes" id="UP000593567">
    <property type="component" value="Unassembled WGS sequence"/>
</dbReference>
<sequence>MIYNQELCTQVPQASTMRPAAQQVPPSHRNVPFSSNQIPRPSSSMPPAPRERTANETQHIMGQLLSIFPERREDIIRLISRHPHEKSVDAFVDSLL</sequence>
<accession>A0A7J7IU19</accession>
<dbReference type="EMBL" id="VXIV02003408">
    <property type="protein sequence ID" value="KAF6017360.1"/>
    <property type="molecule type" value="Genomic_DNA"/>
</dbReference>
<gene>
    <name evidence="3" type="ORF">EB796_024332</name>
</gene>
<comment type="caution">
    <text evidence="3">The sequence shown here is derived from an EMBL/GenBank/DDBJ whole genome shotgun (WGS) entry which is preliminary data.</text>
</comment>
<dbReference type="AlphaFoldDB" id="A0A7J7IU19"/>
<evidence type="ECO:0000313" key="3">
    <source>
        <dbReference type="EMBL" id="KAF6017360.1"/>
    </source>
</evidence>
<evidence type="ECO:0000256" key="1">
    <source>
        <dbReference type="SAM" id="MobiDB-lite"/>
    </source>
</evidence>
<proteinExistence type="predicted"/>
<dbReference type="Pfam" id="PF23054">
    <property type="entry name" value="UBA_N4BP1_C"/>
    <property type="match status" value="1"/>
</dbReference>
<evidence type="ECO:0000259" key="2">
    <source>
        <dbReference type="Pfam" id="PF23054"/>
    </source>
</evidence>
<reference evidence="3" key="1">
    <citation type="submission" date="2020-06" db="EMBL/GenBank/DDBJ databases">
        <title>Draft genome of Bugula neritina, a colonial animal packing powerful symbionts and potential medicines.</title>
        <authorList>
            <person name="Rayko M."/>
        </authorList>
    </citation>
    <scope>NUCLEOTIDE SEQUENCE [LARGE SCALE GENOMIC DNA]</scope>
    <source>
        <strain evidence="3">Kwan_BN1</strain>
    </source>
</reference>
<feature type="region of interest" description="Disordered" evidence="1">
    <location>
        <begin position="13"/>
        <end position="54"/>
    </location>
</feature>
<evidence type="ECO:0000313" key="4">
    <source>
        <dbReference type="Proteomes" id="UP000593567"/>
    </source>
</evidence>